<feature type="domain" description="Outer membrane protein beta-barrel" evidence="3">
    <location>
        <begin position="19"/>
        <end position="199"/>
    </location>
</feature>
<evidence type="ECO:0000313" key="5">
    <source>
        <dbReference type="Proteomes" id="UP000501128"/>
    </source>
</evidence>
<dbReference type="InterPro" id="IPR036709">
    <property type="entry name" value="Autotransporte_beta_dom_sf"/>
</dbReference>
<name>A0A7L5DNX0_9BACT</name>
<dbReference type="AlphaFoldDB" id="A0A7L5DNX0"/>
<dbReference type="RefSeq" id="WP_169550120.1">
    <property type="nucleotide sequence ID" value="NZ_CP051677.1"/>
</dbReference>
<dbReference type="Pfam" id="PF13505">
    <property type="entry name" value="OMP_b-brl"/>
    <property type="match status" value="1"/>
</dbReference>
<dbReference type="InterPro" id="IPR027385">
    <property type="entry name" value="Beta-barrel_OMP"/>
</dbReference>
<gene>
    <name evidence="4" type="ORF">HH216_06880</name>
</gene>
<proteinExistence type="predicted"/>
<dbReference type="EMBL" id="CP051677">
    <property type="protein sequence ID" value="QJD78178.1"/>
    <property type="molecule type" value="Genomic_DNA"/>
</dbReference>
<evidence type="ECO:0000259" key="3">
    <source>
        <dbReference type="Pfam" id="PF13505"/>
    </source>
</evidence>
<dbReference type="Proteomes" id="UP000501128">
    <property type="component" value="Chromosome"/>
</dbReference>
<dbReference type="SUPFAM" id="SSF103515">
    <property type="entry name" value="Autotransporter"/>
    <property type="match status" value="1"/>
</dbReference>
<feature type="signal peptide" evidence="2">
    <location>
        <begin position="1"/>
        <end position="23"/>
    </location>
</feature>
<keyword evidence="1 2" id="KW-0732">Signal</keyword>
<feature type="chain" id="PRO_5029471110" evidence="2">
    <location>
        <begin position="24"/>
        <end position="275"/>
    </location>
</feature>
<keyword evidence="5" id="KW-1185">Reference proteome</keyword>
<sequence>MPFIRLKIALLVLGCLLESAALAQRAVIWKECPGTWSLNVGVGTTYYAGDLSVIGNYNHLGLGAALNIGLTYRYSNRLSLRADMQGYYIRGSQVRTRNFVKNLSFFSVNPDVWAGVQWDIRNPADPNRSFFPYVMAGAGLTYMTPKTRYNGQVVSLAPLHTEGVAYDRVAGIIRYGIGMPLLSGYRFRLALEASYTHVLSDYLDDVSTVYPSFEGMSPLAAALSDRKSELLLLPNKPGDNRGNPGKNDGYFILSGRLVYTIDTPVQRWHRLRSRG</sequence>
<evidence type="ECO:0000256" key="1">
    <source>
        <dbReference type="ARBA" id="ARBA00022729"/>
    </source>
</evidence>
<evidence type="ECO:0000313" key="4">
    <source>
        <dbReference type="EMBL" id="QJD78178.1"/>
    </source>
</evidence>
<reference evidence="4 5" key="1">
    <citation type="submission" date="2020-04" db="EMBL/GenBank/DDBJ databases">
        <title>Genome sequencing of novel species.</title>
        <authorList>
            <person name="Heo J."/>
            <person name="Kim S.-J."/>
            <person name="Kim J.-S."/>
            <person name="Hong S.-B."/>
            <person name="Kwon S.-W."/>
        </authorList>
    </citation>
    <scope>NUCLEOTIDE SEQUENCE [LARGE SCALE GENOMIC DNA]</scope>
    <source>
        <strain evidence="4 5">CJU-R4</strain>
    </source>
</reference>
<organism evidence="4 5">
    <name type="scientific">Spirosoma rhododendri</name>
    <dbReference type="NCBI Taxonomy" id="2728024"/>
    <lineage>
        <taxon>Bacteria</taxon>
        <taxon>Pseudomonadati</taxon>
        <taxon>Bacteroidota</taxon>
        <taxon>Cytophagia</taxon>
        <taxon>Cytophagales</taxon>
        <taxon>Cytophagaceae</taxon>
        <taxon>Spirosoma</taxon>
    </lineage>
</organism>
<protein>
    <submittedName>
        <fullName evidence="4">Porin family protein</fullName>
    </submittedName>
</protein>
<accession>A0A7L5DNX0</accession>
<dbReference type="KEGG" id="srho:HH216_06880"/>
<evidence type="ECO:0000256" key="2">
    <source>
        <dbReference type="SAM" id="SignalP"/>
    </source>
</evidence>